<dbReference type="EMBL" id="BAABDI010000024">
    <property type="protein sequence ID" value="GAA3983712.1"/>
    <property type="molecule type" value="Genomic_DNA"/>
</dbReference>
<feature type="chain" id="PRO_5047201311" evidence="1">
    <location>
        <begin position="23"/>
        <end position="293"/>
    </location>
</feature>
<accession>A0ABP7QJP0</accession>
<keyword evidence="1" id="KW-0732">Signal</keyword>
<dbReference type="Pfam" id="PF10670">
    <property type="entry name" value="DUF4198"/>
    <property type="match status" value="1"/>
</dbReference>
<protein>
    <submittedName>
        <fullName evidence="2">DUF4198 domain-containing protein</fullName>
    </submittedName>
</protein>
<comment type="caution">
    <text evidence="2">The sequence shown here is derived from an EMBL/GenBank/DDBJ whole genome shotgun (WGS) entry which is preliminary data.</text>
</comment>
<gene>
    <name evidence="2" type="ORF">GCM10022407_31030</name>
</gene>
<feature type="signal peptide" evidence="1">
    <location>
        <begin position="1"/>
        <end position="22"/>
    </location>
</feature>
<proteinExistence type="predicted"/>
<evidence type="ECO:0000256" key="1">
    <source>
        <dbReference type="SAM" id="SignalP"/>
    </source>
</evidence>
<organism evidence="2 3">
    <name type="scientific">Hymenobacter antarcticus</name>
    <dbReference type="NCBI Taxonomy" id="486270"/>
    <lineage>
        <taxon>Bacteria</taxon>
        <taxon>Pseudomonadati</taxon>
        <taxon>Bacteroidota</taxon>
        <taxon>Cytophagia</taxon>
        <taxon>Cytophagales</taxon>
        <taxon>Hymenobacteraceae</taxon>
        <taxon>Hymenobacter</taxon>
    </lineage>
</organism>
<keyword evidence="3" id="KW-1185">Reference proteome</keyword>
<evidence type="ECO:0000313" key="3">
    <source>
        <dbReference type="Proteomes" id="UP001501556"/>
    </source>
</evidence>
<name>A0ABP7QJP0_9BACT</name>
<dbReference type="InterPro" id="IPR019613">
    <property type="entry name" value="DUF4198"/>
</dbReference>
<evidence type="ECO:0000313" key="2">
    <source>
        <dbReference type="EMBL" id="GAA3983712.1"/>
    </source>
</evidence>
<sequence length="293" mass="32210">MNNIMKKLFVAILLVSTSAALAHEFWLEAPRFRLQPGQTVSVRPLVGENFHGEPWTTKAAKIQRLVRYGPAAGDSTDLTPAPGFAPTDTFRTAFTFAQPGTHVVLLRSTNSFIELPADKFTAYLREEGLDYALKLRQENDQTAQPGRETYRRCAKTLVQVGDAAATSPATDSACRRIYGLPLELVPEQNPYRLTADKALTLRVLRNGKPAFGAAVQVWQRQPKGLPTTHYTTRANQNGRVLLRLSGPGPYLVAAVDMSAAPTKLRDRADWQSTWASLTFAGPPAATSRLPTKH</sequence>
<reference evidence="3" key="1">
    <citation type="journal article" date="2019" name="Int. J. Syst. Evol. Microbiol.">
        <title>The Global Catalogue of Microorganisms (GCM) 10K type strain sequencing project: providing services to taxonomists for standard genome sequencing and annotation.</title>
        <authorList>
            <consortium name="The Broad Institute Genomics Platform"/>
            <consortium name="The Broad Institute Genome Sequencing Center for Infectious Disease"/>
            <person name="Wu L."/>
            <person name="Ma J."/>
        </authorList>
    </citation>
    <scope>NUCLEOTIDE SEQUENCE [LARGE SCALE GENOMIC DNA]</scope>
    <source>
        <strain evidence="3">JCM 17217</strain>
    </source>
</reference>
<dbReference type="Proteomes" id="UP001501556">
    <property type="component" value="Unassembled WGS sequence"/>
</dbReference>